<evidence type="ECO:0000313" key="6">
    <source>
        <dbReference type="Proteomes" id="UP000578112"/>
    </source>
</evidence>
<feature type="transmembrane region" description="Helical" evidence="1">
    <location>
        <begin position="12"/>
        <end position="30"/>
    </location>
</feature>
<evidence type="ECO:0000259" key="2">
    <source>
        <dbReference type="PROSITE" id="PS50112"/>
    </source>
</evidence>
<evidence type="ECO:0000256" key="1">
    <source>
        <dbReference type="SAM" id="Phobius"/>
    </source>
</evidence>
<evidence type="ECO:0000313" key="5">
    <source>
        <dbReference type="EMBL" id="MBB4763201.1"/>
    </source>
</evidence>
<accession>A0A7W7HYN3</accession>
<dbReference type="Pfam" id="PF00990">
    <property type="entry name" value="GGDEF"/>
    <property type="match status" value="1"/>
</dbReference>
<evidence type="ECO:0000259" key="3">
    <source>
        <dbReference type="PROSITE" id="PS50883"/>
    </source>
</evidence>
<gene>
    <name evidence="5" type="ORF">BJ971_003757</name>
</gene>
<dbReference type="FunFam" id="3.20.20.450:FF:000001">
    <property type="entry name" value="Cyclic di-GMP phosphodiesterase yahA"/>
    <property type="match status" value="1"/>
</dbReference>
<evidence type="ECO:0000259" key="4">
    <source>
        <dbReference type="PROSITE" id="PS50887"/>
    </source>
</evidence>
<feature type="transmembrane region" description="Helical" evidence="1">
    <location>
        <begin position="134"/>
        <end position="153"/>
    </location>
</feature>
<dbReference type="Gene3D" id="3.30.70.270">
    <property type="match status" value="1"/>
</dbReference>
<keyword evidence="1" id="KW-1133">Transmembrane helix</keyword>
<dbReference type="CDD" id="cd01948">
    <property type="entry name" value="EAL"/>
    <property type="match status" value="1"/>
</dbReference>
<reference evidence="5 6" key="1">
    <citation type="submission" date="2020-08" db="EMBL/GenBank/DDBJ databases">
        <title>Sequencing the genomes of 1000 actinobacteria strains.</title>
        <authorList>
            <person name="Klenk H.-P."/>
        </authorList>
    </citation>
    <scope>NUCLEOTIDE SEQUENCE [LARGE SCALE GENOMIC DNA]</scope>
    <source>
        <strain evidence="5 6">DSM 43149</strain>
    </source>
</reference>
<feature type="domain" description="PAS" evidence="2">
    <location>
        <begin position="344"/>
        <end position="392"/>
    </location>
</feature>
<dbReference type="EMBL" id="JACHNH010000001">
    <property type="protein sequence ID" value="MBB4763201.1"/>
    <property type="molecule type" value="Genomic_DNA"/>
</dbReference>
<dbReference type="Pfam" id="PF08448">
    <property type="entry name" value="PAS_4"/>
    <property type="match status" value="1"/>
</dbReference>
<organism evidence="5 6">
    <name type="scientific">Actinoplanes digitatis</name>
    <dbReference type="NCBI Taxonomy" id="1868"/>
    <lineage>
        <taxon>Bacteria</taxon>
        <taxon>Bacillati</taxon>
        <taxon>Actinomycetota</taxon>
        <taxon>Actinomycetes</taxon>
        <taxon>Micromonosporales</taxon>
        <taxon>Micromonosporaceae</taxon>
        <taxon>Actinoplanes</taxon>
    </lineage>
</organism>
<dbReference type="InterPro" id="IPR013656">
    <property type="entry name" value="PAS_4"/>
</dbReference>
<feature type="domain" description="GGDEF" evidence="4">
    <location>
        <begin position="500"/>
        <end position="632"/>
    </location>
</feature>
<dbReference type="AlphaFoldDB" id="A0A7W7HYN3"/>
<dbReference type="SMART" id="SM00091">
    <property type="entry name" value="PAS"/>
    <property type="match status" value="1"/>
</dbReference>
<feature type="transmembrane region" description="Helical" evidence="1">
    <location>
        <begin position="36"/>
        <end position="55"/>
    </location>
</feature>
<dbReference type="Proteomes" id="UP000578112">
    <property type="component" value="Unassembled WGS sequence"/>
</dbReference>
<dbReference type="InterPro" id="IPR035965">
    <property type="entry name" value="PAS-like_dom_sf"/>
</dbReference>
<feature type="domain" description="EAL" evidence="3">
    <location>
        <begin position="641"/>
        <end position="895"/>
    </location>
</feature>
<comment type="caution">
    <text evidence="5">The sequence shown here is derived from an EMBL/GenBank/DDBJ whole genome shotgun (WGS) entry which is preliminary data.</text>
</comment>
<proteinExistence type="predicted"/>
<dbReference type="PANTHER" id="PTHR44757:SF2">
    <property type="entry name" value="BIOFILM ARCHITECTURE MAINTENANCE PROTEIN MBAA"/>
    <property type="match status" value="1"/>
</dbReference>
<feature type="transmembrane region" description="Helical" evidence="1">
    <location>
        <begin position="201"/>
        <end position="221"/>
    </location>
</feature>
<dbReference type="SUPFAM" id="SSF55785">
    <property type="entry name" value="PYP-like sensor domain (PAS domain)"/>
    <property type="match status" value="1"/>
</dbReference>
<feature type="transmembrane region" description="Helical" evidence="1">
    <location>
        <begin position="274"/>
        <end position="293"/>
    </location>
</feature>
<keyword evidence="1" id="KW-0812">Transmembrane</keyword>
<dbReference type="SUPFAM" id="SSF141868">
    <property type="entry name" value="EAL domain-like"/>
    <property type="match status" value="1"/>
</dbReference>
<dbReference type="InterPro" id="IPR043128">
    <property type="entry name" value="Rev_trsase/Diguanyl_cyclase"/>
</dbReference>
<name>A0A7W7HYN3_9ACTN</name>
<dbReference type="RefSeq" id="WP_184994535.1">
    <property type="nucleotide sequence ID" value="NZ_BOMK01000010.1"/>
</dbReference>
<protein>
    <submittedName>
        <fullName evidence="5">Diguanylate cyclase (GGDEF)-like protein/PAS domain S-box-containing protein</fullName>
    </submittedName>
</protein>
<dbReference type="InterPro" id="IPR052155">
    <property type="entry name" value="Biofilm_reg_signaling"/>
</dbReference>
<dbReference type="InterPro" id="IPR001633">
    <property type="entry name" value="EAL_dom"/>
</dbReference>
<feature type="transmembrane region" description="Helical" evidence="1">
    <location>
        <begin position="165"/>
        <end position="189"/>
    </location>
</feature>
<feature type="transmembrane region" description="Helical" evidence="1">
    <location>
        <begin position="299"/>
        <end position="318"/>
    </location>
</feature>
<feature type="transmembrane region" description="Helical" evidence="1">
    <location>
        <begin position="67"/>
        <end position="88"/>
    </location>
</feature>
<dbReference type="Gene3D" id="3.30.450.20">
    <property type="entry name" value="PAS domain"/>
    <property type="match status" value="1"/>
</dbReference>
<dbReference type="NCBIfam" id="TIGR00229">
    <property type="entry name" value="sensory_box"/>
    <property type="match status" value="1"/>
</dbReference>
<dbReference type="SMART" id="SM00267">
    <property type="entry name" value="GGDEF"/>
    <property type="match status" value="1"/>
</dbReference>
<sequence>MTLRNPGRGTIGILALVVVFAAWMIGGFGGDTVTATASNIGMVLITVAAGVACLFRAARIRGRSGAAWTGLGLGALSYAFGEASWTWIETIQGREAPFPGLPDVGYLGMIPLTAAGLLMVPVARQTAANRVRSIVDGMMIACSLLLISWITVIGPLLTEGNDNTAGLYVLLGYPIGDVILVTIVLYTLALLRRGGQGSLSLMLIGAAMLLIATADSVYAFVALHDEYSSGGVLDAVWFAAFAMMVIAARRPGDSLAPAEAGSADGADRRPFAMLVPYAVVLAALTCSVVFYAITGRADVFFGGSRSVLILLIIVRQLLTLVENRHLTRQLEARVAQRSTELQASEARFRALVLQSSESVAVIDADTTIRFQSESVERIFGYPPTMLLGLNLVQVVGHRAAPAIAAGLESIKDKPLGVVVLEVPIRHYGGSLRLAEMTMTNLLHDPSVGGYVLNTRDIHDSRELQEQLMHEAYHDGLTGLASRALFRERLIEAVDRSSRTDDVAILVLDLDGFKEINDSLGHAAGDALLLQVADRLRAAVREGDTVARFGGDEFGVLVESLAARADAEAVAERIAAALEEHFVLGGRDLRVAVSIGLASGADADNADQLLRNADLAMYRAKSAGGAGLAAYDPQMLSGLLQRLELEADLRLALERNELALHYQPTVDLRTGTIIGFEALVRWHHPTRGMVSPMDFIGIAEATGLIVPMGRWVLAEACRQAVAWGAGSSRRLKMSVNVSVRQFEHGDLSATVAEVLAETGLPVDQLCLEMTESVLLTDTDENLTQLQRLKALGVTLAMDDFGTGYSSLAYLRRYPMDILKIDRSFVDRLGGDREDEALVRTIVRLGKSLGMTTVAEGIEDNVQLAALRALDCDVAQGYLLSRPLPAAEAGRILAEGLAAKLTVRA</sequence>
<dbReference type="NCBIfam" id="TIGR00254">
    <property type="entry name" value="GGDEF"/>
    <property type="match status" value="1"/>
</dbReference>
<dbReference type="InterPro" id="IPR000160">
    <property type="entry name" value="GGDEF_dom"/>
</dbReference>
<feature type="transmembrane region" description="Helical" evidence="1">
    <location>
        <begin position="104"/>
        <end position="122"/>
    </location>
</feature>
<keyword evidence="6" id="KW-1185">Reference proteome</keyword>
<dbReference type="PROSITE" id="PS50112">
    <property type="entry name" value="PAS"/>
    <property type="match status" value="1"/>
</dbReference>
<dbReference type="Pfam" id="PF00563">
    <property type="entry name" value="EAL"/>
    <property type="match status" value="1"/>
</dbReference>
<dbReference type="PROSITE" id="PS50887">
    <property type="entry name" value="GGDEF"/>
    <property type="match status" value="1"/>
</dbReference>
<dbReference type="Gene3D" id="3.20.20.450">
    <property type="entry name" value="EAL domain"/>
    <property type="match status" value="1"/>
</dbReference>
<dbReference type="InterPro" id="IPR035919">
    <property type="entry name" value="EAL_sf"/>
</dbReference>
<dbReference type="PANTHER" id="PTHR44757">
    <property type="entry name" value="DIGUANYLATE CYCLASE DGCP"/>
    <property type="match status" value="1"/>
</dbReference>
<keyword evidence="1" id="KW-0472">Membrane</keyword>
<dbReference type="SUPFAM" id="SSF55073">
    <property type="entry name" value="Nucleotide cyclase"/>
    <property type="match status" value="1"/>
</dbReference>
<dbReference type="InterPro" id="IPR000014">
    <property type="entry name" value="PAS"/>
</dbReference>
<dbReference type="CDD" id="cd01949">
    <property type="entry name" value="GGDEF"/>
    <property type="match status" value="1"/>
</dbReference>
<dbReference type="SMART" id="SM00052">
    <property type="entry name" value="EAL"/>
    <property type="match status" value="1"/>
</dbReference>
<dbReference type="PROSITE" id="PS50883">
    <property type="entry name" value="EAL"/>
    <property type="match status" value="1"/>
</dbReference>
<dbReference type="InterPro" id="IPR029787">
    <property type="entry name" value="Nucleotide_cyclase"/>
</dbReference>
<dbReference type="CDD" id="cd00130">
    <property type="entry name" value="PAS"/>
    <property type="match status" value="1"/>
</dbReference>